<dbReference type="STRING" id="1125725.HMPREF1325_1302"/>
<evidence type="ECO:0000313" key="2">
    <source>
        <dbReference type="EMBL" id="ERK05087.1"/>
    </source>
</evidence>
<dbReference type="Gene3D" id="3.40.1350.10">
    <property type="match status" value="1"/>
</dbReference>
<organism evidence="1 3">
    <name type="scientific">Treponema socranskii subsp. socranskii VPI DR56BR1116 = ATCC 35536</name>
    <dbReference type="NCBI Taxonomy" id="1125725"/>
    <lineage>
        <taxon>Bacteria</taxon>
        <taxon>Pseudomonadati</taxon>
        <taxon>Spirochaetota</taxon>
        <taxon>Spirochaetia</taxon>
        <taxon>Spirochaetales</taxon>
        <taxon>Treponemataceae</taxon>
        <taxon>Treponema</taxon>
    </lineage>
</organism>
<evidence type="ECO:0008006" key="5">
    <source>
        <dbReference type="Google" id="ProtNLM"/>
    </source>
</evidence>
<name>U2L2Z6_TRESO</name>
<dbReference type="OrthoDB" id="363215at2"/>
<dbReference type="Proteomes" id="UP000016412">
    <property type="component" value="Unassembled WGS sequence"/>
</dbReference>
<evidence type="ECO:0000313" key="3">
    <source>
        <dbReference type="Proteomes" id="UP000016412"/>
    </source>
</evidence>
<proteinExistence type="predicted"/>
<reference evidence="3 4" key="1">
    <citation type="submission" date="2013-08" db="EMBL/GenBank/DDBJ databases">
        <authorList>
            <person name="Durkin A.S."/>
            <person name="Haft D.R."/>
            <person name="McCorrison J."/>
            <person name="Torralba M."/>
            <person name="Gillis M."/>
            <person name="Haft D.H."/>
            <person name="Methe B."/>
            <person name="Sutton G."/>
            <person name="Nelson K.E."/>
        </authorList>
    </citation>
    <scope>NUCLEOTIDE SEQUENCE [LARGE SCALE GENOMIC DNA]</scope>
    <source>
        <strain evidence="2 4">ATCC 35536</strain>
        <strain evidence="1 3">VPI DR56BR1116</strain>
    </source>
</reference>
<gene>
    <name evidence="2" type="ORF">HMPREF0860_1567</name>
    <name evidence="1" type="ORF">HMPREF1325_1302</name>
</gene>
<evidence type="ECO:0000313" key="4">
    <source>
        <dbReference type="Proteomes" id="UP000016646"/>
    </source>
</evidence>
<dbReference type="PATRIC" id="fig|1125725.3.peg.185"/>
<dbReference type="AlphaFoldDB" id="U2L2Z6"/>
<dbReference type="InterPro" id="IPR011856">
    <property type="entry name" value="tRNA_endonuc-like_dom_sf"/>
</dbReference>
<evidence type="ECO:0000313" key="1">
    <source>
        <dbReference type="EMBL" id="ERF61782.1"/>
    </source>
</evidence>
<keyword evidence="4" id="KW-1185">Reference proteome</keyword>
<protein>
    <recommendedName>
        <fullName evidence="5">VRR-NUC domain-containing protein</fullName>
    </recommendedName>
</protein>
<dbReference type="eggNOG" id="ENOG5032948">
    <property type="taxonomic scope" value="Bacteria"/>
</dbReference>
<dbReference type="RefSeq" id="WP_021329328.1">
    <property type="nucleotide sequence ID" value="NZ_AUZJ01000005.1"/>
</dbReference>
<dbReference type="Proteomes" id="UP000016646">
    <property type="component" value="Unassembled WGS sequence"/>
</dbReference>
<comment type="caution">
    <text evidence="1">The sequence shown here is derived from an EMBL/GenBank/DDBJ whole genome shotgun (WGS) entry which is preliminary data.</text>
</comment>
<dbReference type="GO" id="GO:0003676">
    <property type="term" value="F:nucleic acid binding"/>
    <property type="evidence" value="ECO:0007669"/>
    <property type="project" value="InterPro"/>
</dbReference>
<dbReference type="EMBL" id="AVQI01000002">
    <property type="protein sequence ID" value="ERK05087.1"/>
    <property type="molecule type" value="Genomic_DNA"/>
</dbReference>
<sequence length="115" mass="12509">MNALRDVPESEVVREVKEVIRITGLKLQRINTGSFAIGEGRAKRFVKTAEAGTLDFEGYDNFGRFLAIECKRPVGGRLSDAQAARIGDINRKGGVAFVVISGNEALEKLREAGCI</sequence>
<dbReference type="EMBL" id="AUZJ01000005">
    <property type="protein sequence ID" value="ERF61782.1"/>
    <property type="molecule type" value="Genomic_DNA"/>
</dbReference>
<accession>U2L2Z6</accession>